<gene>
    <name evidence="1" type="ORF">DERYTH_LOCUS21082</name>
</gene>
<accession>A0A9N9JMW1</accession>
<keyword evidence="2" id="KW-1185">Reference proteome</keyword>
<sequence>KSKEREIGERQSGNKEVGMGKWKWESGCGEVSVEKWVWESECGEVGVGIGEFRIPAKSKEFQTPPKWSLKL</sequence>
<dbReference type="EMBL" id="CAJVPY010026141">
    <property type="protein sequence ID" value="CAG8789318.1"/>
    <property type="molecule type" value="Genomic_DNA"/>
</dbReference>
<name>A0A9N9JMW1_9GLOM</name>
<evidence type="ECO:0000313" key="1">
    <source>
        <dbReference type="EMBL" id="CAG8789318.1"/>
    </source>
</evidence>
<organism evidence="1 2">
    <name type="scientific">Dentiscutata erythropus</name>
    <dbReference type="NCBI Taxonomy" id="1348616"/>
    <lineage>
        <taxon>Eukaryota</taxon>
        <taxon>Fungi</taxon>
        <taxon>Fungi incertae sedis</taxon>
        <taxon>Mucoromycota</taxon>
        <taxon>Glomeromycotina</taxon>
        <taxon>Glomeromycetes</taxon>
        <taxon>Diversisporales</taxon>
        <taxon>Gigasporaceae</taxon>
        <taxon>Dentiscutata</taxon>
    </lineage>
</organism>
<comment type="caution">
    <text evidence="1">The sequence shown here is derived from an EMBL/GenBank/DDBJ whole genome shotgun (WGS) entry which is preliminary data.</text>
</comment>
<dbReference type="AlphaFoldDB" id="A0A9N9JMW1"/>
<dbReference type="OrthoDB" id="10622515at2759"/>
<dbReference type="Proteomes" id="UP000789405">
    <property type="component" value="Unassembled WGS sequence"/>
</dbReference>
<proteinExistence type="predicted"/>
<protein>
    <submittedName>
        <fullName evidence="1">20506_t:CDS:1</fullName>
    </submittedName>
</protein>
<feature type="non-terminal residue" evidence="1">
    <location>
        <position position="71"/>
    </location>
</feature>
<evidence type="ECO:0000313" key="2">
    <source>
        <dbReference type="Proteomes" id="UP000789405"/>
    </source>
</evidence>
<reference evidence="1" key="1">
    <citation type="submission" date="2021-06" db="EMBL/GenBank/DDBJ databases">
        <authorList>
            <person name="Kallberg Y."/>
            <person name="Tangrot J."/>
            <person name="Rosling A."/>
        </authorList>
    </citation>
    <scope>NUCLEOTIDE SEQUENCE</scope>
    <source>
        <strain evidence="1">MA453B</strain>
    </source>
</reference>